<dbReference type="AlphaFoldDB" id="A0A2P5P6W6"/>
<name>A0A2P5P6W6_9CHLR</name>
<reference evidence="1 2" key="1">
    <citation type="journal article" date="2017" name="ISME J.">
        <title>Grape pomace compost harbors organohalide-respiring Dehalogenimonas species with novel reductive dehalogenase genes.</title>
        <authorList>
            <person name="Yang Y."/>
            <person name="Higgins S.A."/>
            <person name="Yan J."/>
            <person name="Simsir B."/>
            <person name="Chourey K."/>
            <person name="Iyer R."/>
            <person name="Hettich R.L."/>
            <person name="Baldwin B."/>
            <person name="Ogles D.M."/>
            <person name="Loffler F.E."/>
        </authorList>
    </citation>
    <scope>NUCLEOTIDE SEQUENCE [LARGE SCALE GENOMIC DNA]</scope>
    <source>
        <strain evidence="1 2">GP</strain>
    </source>
</reference>
<comment type="caution">
    <text evidence="1">The sequence shown here is derived from an EMBL/GenBank/DDBJ whole genome shotgun (WGS) entry which is preliminary data.</text>
</comment>
<organism evidence="1 2">
    <name type="scientific">Dehalogenimonas etheniformans</name>
    <dbReference type="NCBI Taxonomy" id="1536648"/>
    <lineage>
        <taxon>Bacteria</taxon>
        <taxon>Bacillati</taxon>
        <taxon>Chloroflexota</taxon>
        <taxon>Dehalococcoidia</taxon>
        <taxon>Dehalococcoidales</taxon>
        <taxon>Dehalococcoidaceae</taxon>
        <taxon>Dehalogenimonas</taxon>
    </lineage>
</organism>
<dbReference type="OrthoDB" id="166816at2"/>
<evidence type="ECO:0000313" key="1">
    <source>
        <dbReference type="EMBL" id="PPD58030.1"/>
    </source>
</evidence>
<keyword evidence="2" id="KW-1185">Reference proteome</keyword>
<dbReference type="Proteomes" id="UP000235653">
    <property type="component" value="Unassembled WGS sequence"/>
</dbReference>
<accession>A0A2P5P6W6</accession>
<sequence>MPELDFPWEIREFVYKRAEATCECTSGCGIHTGKRCDTAFWRTSAANYHALNSKGLPTSSNCIMLCNYCLRQATKDGK</sequence>
<dbReference type="EMBL" id="JQAN02000010">
    <property type="protein sequence ID" value="PPD58030.1"/>
    <property type="molecule type" value="Genomic_DNA"/>
</dbReference>
<protein>
    <recommendedName>
        <fullName evidence="3">HNH endonuclease</fullName>
    </recommendedName>
</protein>
<evidence type="ECO:0008006" key="3">
    <source>
        <dbReference type="Google" id="ProtNLM"/>
    </source>
</evidence>
<evidence type="ECO:0000313" key="2">
    <source>
        <dbReference type="Proteomes" id="UP000235653"/>
    </source>
</evidence>
<proteinExistence type="predicted"/>
<dbReference type="RefSeq" id="WP_102331040.1">
    <property type="nucleotide sequence ID" value="NZ_CP058566.2"/>
</dbReference>
<gene>
    <name evidence="1" type="ORF">JP09_006995</name>
</gene>